<dbReference type="Proteomes" id="UP000198531">
    <property type="component" value="Unassembled WGS sequence"/>
</dbReference>
<dbReference type="AlphaFoldDB" id="A0A1I6GDT0"/>
<evidence type="ECO:0000313" key="2">
    <source>
        <dbReference type="EMBL" id="SFR40352.1"/>
    </source>
</evidence>
<organism evidence="2 3">
    <name type="scientific">Halogeometricum rufum</name>
    <dbReference type="NCBI Taxonomy" id="553469"/>
    <lineage>
        <taxon>Archaea</taxon>
        <taxon>Methanobacteriati</taxon>
        <taxon>Methanobacteriota</taxon>
        <taxon>Stenosarchaea group</taxon>
        <taxon>Halobacteria</taxon>
        <taxon>Halobacteriales</taxon>
        <taxon>Haloferacaceae</taxon>
        <taxon>Halogeometricum</taxon>
    </lineage>
</organism>
<name>A0A1I6GDT0_9EURY</name>
<dbReference type="EMBL" id="FOYT01000001">
    <property type="protein sequence ID" value="SFR40352.1"/>
    <property type="molecule type" value="Genomic_DNA"/>
</dbReference>
<gene>
    <name evidence="2" type="ORF">SAMN04487947_0981</name>
</gene>
<evidence type="ECO:0000259" key="1">
    <source>
        <dbReference type="Pfam" id="PF24035"/>
    </source>
</evidence>
<dbReference type="InterPro" id="IPR036388">
    <property type="entry name" value="WH-like_DNA-bd_sf"/>
</dbReference>
<dbReference type="STRING" id="553469.SAMN04487947_0981"/>
<dbReference type="Gene3D" id="1.10.10.10">
    <property type="entry name" value="Winged helix-like DNA-binding domain superfamily/Winged helix DNA-binding domain"/>
    <property type="match status" value="1"/>
</dbReference>
<accession>A0A1I6GDT0</accession>
<sequence length="114" mass="13026">MYAEGVPRFEMDDLSQEFGILSQRRRLTALVVLKEFDRPMTLSELVTEVAVRELEVPRDDISDDQHRQIRSSFHHVHLPKLVDADLVQYSTTGEMLRLNDSAATVGRIIDAVFA</sequence>
<keyword evidence="3" id="KW-1185">Reference proteome</keyword>
<reference evidence="3" key="1">
    <citation type="submission" date="2016-10" db="EMBL/GenBank/DDBJ databases">
        <authorList>
            <person name="Varghese N."/>
            <person name="Submissions S."/>
        </authorList>
    </citation>
    <scope>NUCLEOTIDE SEQUENCE [LARGE SCALE GENOMIC DNA]</scope>
    <source>
        <strain evidence="3">CGMCC 1.7736</strain>
    </source>
</reference>
<evidence type="ECO:0000313" key="3">
    <source>
        <dbReference type="Proteomes" id="UP000198531"/>
    </source>
</evidence>
<dbReference type="InterPro" id="IPR055768">
    <property type="entry name" value="DUF7344"/>
</dbReference>
<feature type="domain" description="DUF7344" evidence="1">
    <location>
        <begin position="18"/>
        <end position="93"/>
    </location>
</feature>
<proteinExistence type="predicted"/>
<dbReference type="Pfam" id="PF24035">
    <property type="entry name" value="DUF7344"/>
    <property type="match status" value="1"/>
</dbReference>
<protein>
    <recommendedName>
        <fullName evidence="1">DUF7344 domain-containing protein</fullName>
    </recommendedName>
</protein>